<organism evidence="5 6">
    <name type="scientific">Virgisporangium aurantiacum</name>
    <dbReference type="NCBI Taxonomy" id="175570"/>
    <lineage>
        <taxon>Bacteria</taxon>
        <taxon>Bacillati</taxon>
        <taxon>Actinomycetota</taxon>
        <taxon>Actinomycetes</taxon>
        <taxon>Micromonosporales</taxon>
        <taxon>Micromonosporaceae</taxon>
        <taxon>Virgisporangium</taxon>
    </lineage>
</organism>
<evidence type="ECO:0000313" key="5">
    <source>
        <dbReference type="EMBL" id="GIJ62297.1"/>
    </source>
</evidence>
<dbReference type="GO" id="GO:0030145">
    <property type="term" value="F:manganese ion binding"/>
    <property type="evidence" value="ECO:0007669"/>
    <property type="project" value="TreeGrafter"/>
</dbReference>
<dbReference type="PROSITE" id="PS51409">
    <property type="entry name" value="ARGINASE_2"/>
    <property type="match status" value="1"/>
</dbReference>
<proteinExistence type="inferred from homology"/>
<dbReference type="GO" id="GO:0004053">
    <property type="term" value="F:arginase activity"/>
    <property type="evidence" value="ECO:0007669"/>
    <property type="project" value="TreeGrafter"/>
</dbReference>
<dbReference type="PANTHER" id="PTHR43782:SF3">
    <property type="entry name" value="ARGINASE"/>
    <property type="match status" value="1"/>
</dbReference>
<keyword evidence="6" id="KW-1185">Reference proteome</keyword>
<dbReference type="InterPro" id="IPR006035">
    <property type="entry name" value="Ureohydrolase"/>
</dbReference>
<sequence length="296" mass="31073">MTTTSNWVLLGAPWDCSGTGRGEESAPQALRCAGLATLIRHDAGDVDAAIANPWRDPETGVLALGETVRAATQLAGTLTDVLTARPHDRPLVVGGDCSILLGIVPALRRAIGPVGLWFVDGHPDYVDGPGSETGETADMDLAILTGDGAEPLVTLDGPPPMIDVTDVVLLGHRTEGLGAESVAELARVPKDLRRIDAGTVMADPSAAGEQAARWLANSGNGVWLHIDLDVLDETSLPAVTYPQSHGPDWSQLYEALLPLARSPRLLGMSVADFRPDLDPTGELAAAIVRMLEAVLR</sequence>
<dbReference type="GO" id="GO:0005737">
    <property type="term" value="C:cytoplasm"/>
    <property type="evidence" value="ECO:0007669"/>
    <property type="project" value="TreeGrafter"/>
</dbReference>
<dbReference type="Pfam" id="PF00491">
    <property type="entry name" value="Arginase"/>
    <property type="match status" value="1"/>
</dbReference>
<keyword evidence="1" id="KW-0479">Metal-binding</keyword>
<name>A0A8J3ZE17_9ACTN</name>
<accession>A0A8J3ZE17</accession>
<evidence type="ECO:0000256" key="3">
    <source>
        <dbReference type="ARBA" id="ARBA00023211"/>
    </source>
</evidence>
<evidence type="ECO:0000313" key="6">
    <source>
        <dbReference type="Proteomes" id="UP000612585"/>
    </source>
</evidence>
<keyword evidence="3" id="KW-0464">Manganese</keyword>
<dbReference type="RefSeq" id="WP_204007856.1">
    <property type="nucleotide sequence ID" value="NZ_BOPG01000077.1"/>
</dbReference>
<dbReference type="SUPFAM" id="SSF52768">
    <property type="entry name" value="Arginase/deacetylase"/>
    <property type="match status" value="1"/>
</dbReference>
<gene>
    <name evidence="5" type="primary">argI2</name>
    <name evidence="5" type="ORF">Vau01_098130</name>
</gene>
<reference evidence="5" key="1">
    <citation type="submission" date="2021-01" db="EMBL/GenBank/DDBJ databases">
        <title>Whole genome shotgun sequence of Virgisporangium aurantiacum NBRC 16421.</title>
        <authorList>
            <person name="Komaki H."/>
            <person name="Tamura T."/>
        </authorList>
    </citation>
    <scope>NUCLEOTIDE SEQUENCE</scope>
    <source>
        <strain evidence="5">NBRC 16421</strain>
    </source>
</reference>
<dbReference type="EMBL" id="BOPG01000077">
    <property type="protein sequence ID" value="GIJ62297.1"/>
    <property type="molecule type" value="Genomic_DNA"/>
</dbReference>
<dbReference type="InterPro" id="IPR023696">
    <property type="entry name" value="Ureohydrolase_dom_sf"/>
</dbReference>
<dbReference type="AlphaFoldDB" id="A0A8J3ZE17"/>
<dbReference type="Gene3D" id="3.40.800.10">
    <property type="entry name" value="Ureohydrolase domain"/>
    <property type="match status" value="1"/>
</dbReference>
<evidence type="ECO:0000256" key="2">
    <source>
        <dbReference type="ARBA" id="ARBA00022801"/>
    </source>
</evidence>
<comment type="similarity">
    <text evidence="4">Belongs to the arginase family.</text>
</comment>
<dbReference type="CDD" id="cd09999">
    <property type="entry name" value="Arginase-like_1"/>
    <property type="match status" value="1"/>
</dbReference>
<comment type="caution">
    <text evidence="5">The sequence shown here is derived from an EMBL/GenBank/DDBJ whole genome shotgun (WGS) entry which is preliminary data.</text>
</comment>
<dbReference type="Proteomes" id="UP000612585">
    <property type="component" value="Unassembled WGS sequence"/>
</dbReference>
<protein>
    <submittedName>
        <fullName evidence="5">Arginase</fullName>
    </submittedName>
</protein>
<evidence type="ECO:0000256" key="1">
    <source>
        <dbReference type="ARBA" id="ARBA00022723"/>
    </source>
</evidence>
<dbReference type="PANTHER" id="PTHR43782">
    <property type="entry name" value="ARGINASE"/>
    <property type="match status" value="1"/>
</dbReference>
<evidence type="ECO:0000256" key="4">
    <source>
        <dbReference type="PROSITE-ProRule" id="PRU00742"/>
    </source>
</evidence>
<keyword evidence="2" id="KW-0378">Hydrolase</keyword>
<dbReference type="PIRSF" id="PIRSF036979">
    <property type="entry name" value="Arginase"/>
    <property type="match status" value="1"/>
</dbReference>